<dbReference type="OrthoDB" id="9182386at2"/>
<evidence type="ECO:0000259" key="1">
    <source>
        <dbReference type="PROSITE" id="PS51186"/>
    </source>
</evidence>
<dbReference type="CDD" id="cd04301">
    <property type="entry name" value="NAT_SF"/>
    <property type="match status" value="1"/>
</dbReference>
<dbReference type="PROSITE" id="PS51186">
    <property type="entry name" value="GNAT"/>
    <property type="match status" value="1"/>
</dbReference>
<keyword evidence="3" id="KW-1185">Reference proteome</keyword>
<proteinExistence type="predicted"/>
<reference evidence="2 3" key="1">
    <citation type="submission" date="2019-04" db="EMBL/GenBank/DDBJ databases">
        <title>Flavobacterium sp. nov. isolated from construction timber.</title>
        <authorList>
            <person name="Lin S.-Y."/>
            <person name="Chang C.-T."/>
            <person name="Young C.-C."/>
        </authorList>
    </citation>
    <scope>NUCLEOTIDE SEQUENCE [LARGE SCALE GENOMIC DNA]</scope>
    <source>
        <strain evidence="2 3">CC-CTC003</strain>
    </source>
</reference>
<protein>
    <submittedName>
        <fullName evidence="2">GNAT family N-acetyltransferase</fullName>
    </submittedName>
</protein>
<gene>
    <name evidence="2" type="ORF">E6C50_01905</name>
</gene>
<name>A0A4S4A4W2_9FLAO</name>
<dbReference type="Pfam" id="PF00583">
    <property type="entry name" value="Acetyltransf_1"/>
    <property type="match status" value="1"/>
</dbReference>
<dbReference type="RefSeq" id="WP_136401510.1">
    <property type="nucleotide sequence ID" value="NZ_SSNZ01000001.1"/>
</dbReference>
<dbReference type="Proteomes" id="UP000307507">
    <property type="component" value="Unassembled WGS sequence"/>
</dbReference>
<sequence>MNLSFDINTNPTVDNLNEIKSWLLEEHKISNEGFYCNWNLIEKSYENEELLIFQNDDLIIGFITWRNCGIYASLDIMEIKPNYRRKGFGKLFYESVADYYQSIGLIAIKLFCAPITSEKFWKKIGFIKFPNRGYSEPDLTYFISLIDINTPGENDYGNKLELWNLEPYKIKNQKPKWIWKIENENLEFLKPILHPCNGNWNLRLTMNNVIIKESKVKYFSDANNEIEYGPFLYITKLN</sequence>
<dbReference type="Gene3D" id="3.40.630.30">
    <property type="match status" value="1"/>
</dbReference>
<evidence type="ECO:0000313" key="3">
    <source>
        <dbReference type="Proteomes" id="UP000307507"/>
    </source>
</evidence>
<dbReference type="AlphaFoldDB" id="A0A4S4A4W2"/>
<dbReference type="InterPro" id="IPR000182">
    <property type="entry name" value="GNAT_dom"/>
</dbReference>
<evidence type="ECO:0000313" key="2">
    <source>
        <dbReference type="EMBL" id="THF52985.1"/>
    </source>
</evidence>
<accession>A0A4S4A4W2</accession>
<organism evidence="2 3">
    <name type="scientific">Flavobacterium supellecticarium</name>
    <dbReference type="NCBI Taxonomy" id="2565924"/>
    <lineage>
        <taxon>Bacteria</taxon>
        <taxon>Pseudomonadati</taxon>
        <taxon>Bacteroidota</taxon>
        <taxon>Flavobacteriia</taxon>
        <taxon>Flavobacteriales</taxon>
        <taxon>Flavobacteriaceae</taxon>
        <taxon>Flavobacterium</taxon>
    </lineage>
</organism>
<comment type="caution">
    <text evidence="2">The sequence shown here is derived from an EMBL/GenBank/DDBJ whole genome shotgun (WGS) entry which is preliminary data.</text>
</comment>
<feature type="domain" description="N-acetyltransferase" evidence="1">
    <location>
        <begin position="5"/>
        <end position="146"/>
    </location>
</feature>
<dbReference type="SUPFAM" id="SSF55729">
    <property type="entry name" value="Acyl-CoA N-acyltransferases (Nat)"/>
    <property type="match status" value="1"/>
</dbReference>
<dbReference type="InterPro" id="IPR016181">
    <property type="entry name" value="Acyl_CoA_acyltransferase"/>
</dbReference>
<dbReference type="EMBL" id="SSNZ01000001">
    <property type="protein sequence ID" value="THF52985.1"/>
    <property type="molecule type" value="Genomic_DNA"/>
</dbReference>
<keyword evidence="2" id="KW-0808">Transferase</keyword>
<dbReference type="GO" id="GO:0016747">
    <property type="term" value="F:acyltransferase activity, transferring groups other than amino-acyl groups"/>
    <property type="evidence" value="ECO:0007669"/>
    <property type="project" value="InterPro"/>
</dbReference>